<dbReference type="Proteomes" id="UP000441336">
    <property type="component" value="Unassembled WGS sequence"/>
</dbReference>
<dbReference type="RefSeq" id="WP_157563574.1">
    <property type="nucleotide sequence ID" value="NZ_WQKZ01000002.1"/>
</dbReference>
<feature type="chain" id="PRO_5029762217" description="Centromere protein J C-terminal domain-containing protein" evidence="2">
    <location>
        <begin position="21"/>
        <end position="223"/>
    </location>
</feature>
<evidence type="ECO:0000256" key="2">
    <source>
        <dbReference type="SAM" id="SignalP"/>
    </source>
</evidence>
<keyword evidence="4" id="KW-1185">Reference proteome</keyword>
<keyword evidence="2" id="KW-0732">Signal</keyword>
<proteinExistence type="predicted"/>
<sequence length="223" mass="23812">MNTKLLFLAAAAAFATASCSQESKTETTETTTTPSGAEATTTTTTTVDTATYRSSADQLANQVATDLSLTDAAAKARLQQIYYSRGRAMRDLDTRFATDTTGRYAALKAANDATTTEVKTVVTDPAQYATYTGNQGNYYAGPYTTTTTTTTTTAAHKPSLGARVGQGSGIKKLENNDDDRKVKYENGAKIKRSDDGSLKIKRADGTKIKIDENGHKTVKKGLF</sequence>
<name>A0A7K1TCG5_9BACT</name>
<evidence type="ECO:0000313" key="3">
    <source>
        <dbReference type="EMBL" id="MVN76080.1"/>
    </source>
</evidence>
<protein>
    <recommendedName>
        <fullName evidence="5">Centromere protein J C-terminal domain-containing protein</fullName>
    </recommendedName>
</protein>
<evidence type="ECO:0008006" key="5">
    <source>
        <dbReference type="Google" id="ProtNLM"/>
    </source>
</evidence>
<gene>
    <name evidence="3" type="ORF">GO988_07065</name>
</gene>
<dbReference type="PROSITE" id="PS51257">
    <property type="entry name" value="PROKAR_LIPOPROTEIN"/>
    <property type="match status" value="1"/>
</dbReference>
<feature type="region of interest" description="Disordered" evidence="1">
    <location>
        <begin position="20"/>
        <end position="43"/>
    </location>
</feature>
<feature type="signal peptide" evidence="2">
    <location>
        <begin position="1"/>
        <end position="20"/>
    </location>
</feature>
<reference evidence="3 4" key="1">
    <citation type="submission" date="2019-12" db="EMBL/GenBank/DDBJ databases">
        <title>Hymenobacter sp. HMF4947 Genome sequencing and assembly.</title>
        <authorList>
            <person name="Kang H."/>
            <person name="Cha I."/>
            <person name="Kim H."/>
            <person name="Joh K."/>
        </authorList>
    </citation>
    <scope>NUCLEOTIDE SEQUENCE [LARGE SCALE GENOMIC DNA]</scope>
    <source>
        <strain evidence="3 4">HMF4947</strain>
    </source>
</reference>
<feature type="compositionally biased region" description="Low complexity" evidence="1">
    <location>
        <begin position="28"/>
        <end position="43"/>
    </location>
</feature>
<dbReference type="AlphaFoldDB" id="A0A7K1TCG5"/>
<evidence type="ECO:0000313" key="4">
    <source>
        <dbReference type="Proteomes" id="UP000441336"/>
    </source>
</evidence>
<evidence type="ECO:0000256" key="1">
    <source>
        <dbReference type="SAM" id="MobiDB-lite"/>
    </source>
</evidence>
<dbReference type="EMBL" id="WQKZ01000002">
    <property type="protein sequence ID" value="MVN76080.1"/>
    <property type="molecule type" value="Genomic_DNA"/>
</dbReference>
<organism evidence="3 4">
    <name type="scientific">Hymenobacter ginkgonis</name>
    <dbReference type="NCBI Taxonomy" id="2682976"/>
    <lineage>
        <taxon>Bacteria</taxon>
        <taxon>Pseudomonadati</taxon>
        <taxon>Bacteroidota</taxon>
        <taxon>Cytophagia</taxon>
        <taxon>Cytophagales</taxon>
        <taxon>Hymenobacteraceae</taxon>
        <taxon>Hymenobacter</taxon>
    </lineage>
</organism>
<accession>A0A7K1TCG5</accession>
<comment type="caution">
    <text evidence="3">The sequence shown here is derived from an EMBL/GenBank/DDBJ whole genome shotgun (WGS) entry which is preliminary data.</text>
</comment>